<reference evidence="1 2" key="1">
    <citation type="submission" date="2006-03" db="EMBL/GenBank/DDBJ databases">
        <title>Complete sequence of Shewanella denitrificans OS217.</title>
        <authorList>
            <consortium name="US DOE Joint Genome Institute"/>
            <person name="Copeland A."/>
            <person name="Lucas S."/>
            <person name="Lapidus A."/>
            <person name="Barry K."/>
            <person name="Detter J.C."/>
            <person name="Glavina del Rio T."/>
            <person name="Hammon N."/>
            <person name="Israni S."/>
            <person name="Dalin E."/>
            <person name="Tice H."/>
            <person name="Pitluck S."/>
            <person name="Brettin T."/>
            <person name="Bruce D."/>
            <person name="Han C."/>
            <person name="Tapia R."/>
            <person name="Gilna P."/>
            <person name="Kiss H."/>
            <person name="Schmutz J."/>
            <person name="Larimer F."/>
            <person name="Land M."/>
            <person name="Hauser L."/>
            <person name="Kyrpides N."/>
            <person name="Lykidis A."/>
            <person name="Richardson P."/>
        </authorList>
    </citation>
    <scope>NUCLEOTIDE SEQUENCE [LARGE SCALE GENOMIC DNA]</scope>
    <source>
        <strain evidence="2">OS217 / ATCC BAA-1090 / DSM 15013</strain>
    </source>
</reference>
<accession>Q12PA7</accession>
<proteinExistence type="predicted"/>
<dbReference type="AlphaFoldDB" id="Q12PA7"/>
<dbReference type="InterPro" id="IPR054222">
    <property type="entry name" value="DUF6942"/>
</dbReference>
<dbReference type="Pfam" id="PF22098">
    <property type="entry name" value="DUF6942"/>
    <property type="match status" value="2"/>
</dbReference>
<sequence>MTDVPPLNSLYFESHPGPVEVAFYLPNPPILPNGVSSPWQVNTETAIDELIAINGNHWRKIFTIMAKLCASHSPSTQAWRALRAKLFVDTTTDALSVSEFSTSALSTSALSINALSRRLHFLSDAYKSCDQLAHIKRAPKLDPEAHWHIVCGLEAQTLLGITHTNQNRNLDEQGKIRLLPVADNKRWQDHGARLLTPYLDYRQFPNHLIEQVHTLLHLSNE</sequence>
<protein>
    <submittedName>
        <fullName evidence="1">Uncharacterized protein</fullName>
    </submittedName>
</protein>
<evidence type="ECO:0000313" key="1">
    <source>
        <dbReference type="EMBL" id="ABE54719.1"/>
    </source>
</evidence>
<dbReference type="eggNOG" id="ENOG50338JG">
    <property type="taxonomic scope" value="Bacteria"/>
</dbReference>
<dbReference type="KEGG" id="sdn:Sden_1433"/>
<dbReference type="EMBL" id="CP000302">
    <property type="protein sequence ID" value="ABE54719.1"/>
    <property type="molecule type" value="Genomic_DNA"/>
</dbReference>
<organism evidence="1 2">
    <name type="scientific">Shewanella denitrificans (strain OS217 / ATCC BAA-1090 / DSM 15013)</name>
    <dbReference type="NCBI Taxonomy" id="318161"/>
    <lineage>
        <taxon>Bacteria</taxon>
        <taxon>Pseudomonadati</taxon>
        <taxon>Pseudomonadota</taxon>
        <taxon>Gammaproteobacteria</taxon>
        <taxon>Alteromonadales</taxon>
        <taxon>Shewanellaceae</taxon>
        <taxon>Shewanella</taxon>
    </lineage>
</organism>
<dbReference type="Proteomes" id="UP000001982">
    <property type="component" value="Chromosome"/>
</dbReference>
<dbReference type="RefSeq" id="WP_011495877.1">
    <property type="nucleotide sequence ID" value="NC_007954.1"/>
</dbReference>
<dbReference type="HOGENOM" id="CLU_108934_0_0_6"/>
<keyword evidence="2" id="KW-1185">Reference proteome</keyword>
<evidence type="ECO:0000313" key="2">
    <source>
        <dbReference type="Proteomes" id="UP000001982"/>
    </source>
</evidence>
<name>Q12PA7_SHEDO</name>
<gene>
    <name evidence="1" type="ordered locus">Sden_1433</name>
</gene>